<dbReference type="PRINTS" id="PR00598">
    <property type="entry name" value="HTHMARR"/>
</dbReference>
<dbReference type="OrthoDB" id="2193108at2"/>
<gene>
    <name evidence="5" type="ORF">FD16_GL000450</name>
</gene>
<evidence type="ECO:0000259" key="4">
    <source>
        <dbReference type="PROSITE" id="PS50995"/>
    </source>
</evidence>
<accession>A0A0R1W2W6</accession>
<dbReference type="eggNOG" id="COG1846">
    <property type="taxonomic scope" value="Bacteria"/>
</dbReference>
<dbReference type="Proteomes" id="UP000051820">
    <property type="component" value="Unassembled WGS sequence"/>
</dbReference>
<dbReference type="InterPro" id="IPR000835">
    <property type="entry name" value="HTH_MarR-typ"/>
</dbReference>
<reference evidence="5 6" key="1">
    <citation type="journal article" date="2015" name="Genome Announc.">
        <title>Expanding the biotechnology potential of lactobacilli through comparative genomics of 213 strains and associated genera.</title>
        <authorList>
            <person name="Sun Z."/>
            <person name="Harris H.M."/>
            <person name="McCann A."/>
            <person name="Guo C."/>
            <person name="Argimon S."/>
            <person name="Zhang W."/>
            <person name="Yang X."/>
            <person name="Jeffery I.B."/>
            <person name="Cooney J.C."/>
            <person name="Kagawa T.F."/>
            <person name="Liu W."/>
            <person name="Song Y."/>
            <person name="Salvetti E."/>
            <person name="Wrobel A."/>
            <person name="Rasinkangas P."/>
            <person name="Parkhill J."/>
            <person name="Rea M.C."/>
            <person name="O'Sullivan O."/>
            <person name="Ritari J."/>
            <person name="Douillard F.P."/>
            <person name="Paul Ross R."/>
            <person name="Yang R."/>
            <person name="Briner A.E."/>
            <person name="Felis G.E."/>
            <person name="de Vos W.M."/>
            <person name="Barrangou R."/>
            <person name="Klaenhammer T.R."/>
            <person name="Caufield P.W."/>
            <person name="Cui Y."/>
            <person name="Zhang H."/>
            <person name="O'Toole P.W."/>
        </authorList>
    </citation>
    <scope>NUCLEOTIDE SEQUENCE [LARGE SCALE GENOMIC DNA]</scope>
    <source>
        <strain evidence="5 6">DSM 5007</strain>
    </source>
</reference>
<dbReference type="GO" id="GO:0003700">
    <property type="term" value="F:DNA-binding transcription factor activity"/>
    <property type="evidence" value="ECO:0007669"/>
    <property type="project" value="InterPro"/>
</dbReference>
<dbReference type="GO" id="GO:0003677">
    <property type="term" value="F:DNA binding"/>
    <property type="evidence" value="ECO:0007669"/>
    <property type="project" value="UniProtKB-KW"/>
</dbReference>
<keyword evidence="3" id="KW-0804">Transcription</keyword>
<dbReference type="STRING" id="1423807.FD16_GL000450"/>
<evidence type="ECO:0000256" key="3">
    <source>
        <dbReference type="ARBA" id="ARBA00023163"/>
    </source>
</evidence>
<dbReference type="Gene3D" id="1.10.10.10">
    <property type="entry name" value="Winged helix-like DNA-binding domain superfamily/Winged helix DNA-binding domain"/>
    <property type="match status" value="1"/>
</dbReference>
<dbReference type="PATRIC" id="fig|1423807.3.peg.457"/>
<dbReference type="RefSeq" id="WP_010622701.1">
    <property type="nucleotide sequence ID" value="NZ_AZGF01000013.1"/>
</dbReference>
<dbReference type="PANTHER" id="PTHR42756">
    <property type="entry name" value="TRANSCRIPTIONAL REGULATOR, MARR"/>
    <property type="match status" value="1"/>
</dbReference>
<name>A0A0R1W2W6_9LACO</name>
<evidence type="ECO:0000313" key="5">
    <source>
        <dbReference type="EMBL" id="KRM11909.1"/>
    </source>
</evidence>
<dbReference type="Pfam" id="PF01047">
    <property type="entry name" value="MarR"/>
    <property type="match status" value="1"/>
</dbReference>
<evidence type="ECO:0000313" key="6">
    <source>
        <dbReference type="Proteomes" id="UP000051820"/>
    </source>
</evidence>
<keyword evidence="2" id="KW-0238">DNA-binding</keyword>
<dbReference type="EMBL" id="AZGF01000013">
    <property type="protein sequence ID" value="KRM11909.1"/>
    <property type="molecule type" value="Genomic_DNA"/>
</dbReference>
<evidence type="ECO:0000256" key="1">
    <source>
        <dbReference type="ARBA" id="ARBA00023015"/>
    </source>
</evidence>
<dbReference type="SUPFAM" id="SSF46785">
    <property type="entry name" value="Winged helix' DNA-binding domain"/>
    <property type="match status" value="1"/>
</dbReference>
<dbReference type="InterPro" id="IPR036388">
    <property type="entry name" value="WH-like_DNA-bd_sf"/>
</dbReference>
<dbReference type="AlphaFoldDB" id="A0A0R1W2W6"/>
<evidence type="ECO:0000256" key="2">
    <source>
        <dbReference type="ARBA" id="ARBA00023125"/>
    </source>
</evidence>
<proteinExistence type="predicted"/>
<dbReference type="PROSITE" id="PS50995">
    <property type="entry name" value="HTH_MARR_2"/>
    <property type="match status" value="1"/>
</dbReference>
<dbReference type="InterPro" id="IPR036390">
    <property type="entry name" value="WH_DNA-bd_sf"/>
</dbReference>
<keyword evidence="6" id="KW-1185">Reference proteome</keyword>
<comment type="caution">
    <text evidence="5">The sequence shown here is derived from an EMBL/GenBank/DDBJ whole genome shotgun (WGS) entry which is preliminary data.</text>
</comment>
<dbReference type="SMART" id="SM00347">
    <property type="entry name" value="HTH_MARR"/>
    <property type="match status" value="1"/>
</dbReference>
<organism evidence="5 6">
    <name type="scientific">Paucilactobacillus suebicus DSM 5007 = KCTC 3549</name>
    <dbReference type="NCBI Taxonomy" id="1423807"/>
    <lineage>
        <taxon>Bacteria</taxon>
        <taxon>Bacillati</taxon>
        <taxon>Bacillota</taxon>
        <taxon>Bacilli</taxon>
        <taxon>Lactobacillales</taxon>
        <taxon>Lactobacillaceae</taxon>
        <taxon>Paucilactobacillus</taxon>
    </lineage>
</organism>
<feature type="domain" description="HTH marR-type" evidence="4">
    <location>
        <begin position="1"/>
        <end position="135"/>
    </location>
</feature>
<protein>
    <submittedName>
        <fullName evidence="5">Transcriptional regulator</fullName>
    </submittedName>
</protein>
<dbReference type="PANTHER" id="PTHR42756:SF1">
    <property type="entry name" value="TRANSCRIPTIONAL REPRESSOR OF EMRAB OPERON"/>
    <property type="match status" value="1"/>
</dbReference>
<sequence>MTTYRFDQRIAEIYRHSKEYQKRQIAGFDIRAAQSDVLLFINDHPRLTQLKIAKAMALDPSLLAKDLKMLANKGWIKREVLPSDRRARVITMTASGTELVVKLHENMDEWWDRLFKNNPEIDQAVLARELDKVYQGLEESN</sequence>
<keyword evidence="1" id="KW-0805">Transcription regulation</keyword>